<feature type="transmembrane region" description="Helical" evidence="7">
    <location>
        <begin position="117"/>
        <end position="136"/>
    </location>
</feature>
<dbReference type="GO" id="GO:0015109">
    <property type="term" value="F:chromate transmembrane transporter activity"/>
    <property type="evidence" value="ECO:0007669"/>
    <property type="project" value="InterPro"/>
</dbReference>
<feature type="transmembrane region" description="Helical" evidence="7">
    <location>
        <begin position="12"/>
        <end position="36"/>
    </location>
</feature>
<organism evidence="8 9">
    <name type="scientific">Ornithinibacillus bavariensis</name>
    <dbReference type="NCBI Taxonomy" id="545502"/>
    <lineage>
        <taxon>Bacteria</taxon>
        <taxon>Bacillati</taxon>
        <taxon>Bacillota</taxon>
        <taxon>Bacilli</taxon>
        <taxon>Bacillales</taxon>
        <taxon>Bacillaceae</taxon>
        <taxon>Ornithinibacillus</taxon>
    </lineage>
</organism>
<evidence type="ECO:0000313" key="8">
    <source>
        <dbReference type="EMBL" id="GIO26794.1"/>
    </source>
</evidence>
<dbReference type="PANTHER" id="PTHR33567">
    <property type="entry name" value="CHROMATE ION TRANSPORTER (EUROFUNG)"/>
    <property type="match status" value="1"/>
</dbReference>
<dbReference type="InterPro" id="IPR014047">
    <property type="entry name" value="Chr_Tranpt_l_chain"/>
</dbReference>
<evidence type="ECO:0000256" key="2">
    <source>
        <dbReference type="ARBA" id="ARBA00005262"/>
    </source>
</evidence>
<keyword evidence="6 7" id="KW-0472">Membrane</keyword>
<reference evidence="8" key="1">
    <citation type="submission" date="2021-03" db="EMBL/GenBank/DDBJ databases">
        <title>Antimicrobial resistance genes in bacteria isolated from Japanese honey, and their potential for conferring macrolide and lincosamide resistance in the American foulbrood pathogen Paenibacillus larvae.</title>
        <authorList>
            <person name="Okamoto M."/>
            <person name="Kumagai M."/>
            <person name="Kanamori H."/>
            <person name="Takamatsu D."/>
        </authorList>
    </citation>
    <scope>NUCLEOTIDE SEQUENCE</scope>
    <source>
        <strain evidence="8">J43TS3</strain>
    </source>
</reference>
<feature type="transmembrane region" description="Helical" evidence="7">
    <location>
        <begin position="148"/>
        <end position="181"/>
    </location>
</feature>
<accession>A0A919X6S4</accession>
<dbReference type="GO" id="GO:0005886">
    <property type="term" value="C:plasma membrane"/>
    <property type="evidence" value="ECO:0007669"/>
    <property type="project" value="UniProtKB-SubCell"/>
</dbReference>
<keyword evidence="4 7" id="KW-0812">Transmembrane</keyword>
<dbReference type="PIRSF" id="PIRSF004810">
    <property type="entry name" value="ChrA"/>
    <property type="match status" value="1"/>
</dbReference>
<keyword evidence="5 7" id="KW-1133">Transmembrane helix</keyword>
<dbReference type="AlphaFoldDB" id="A0A919X6S4"/>
<name>A0A919X6S4_9BACI</name>
<gene>
    <name evidence="8" type="ORF">J43TS3_14050</name>
</gene>
<comment type="caution">
    <text evidence="8">The sequence shown here is derived from an EMBL/GenBank/DDBJ whole genome shotgun (WGS) entry which is preliminary data.</text>
</comment>
<keyword evidence="3" id="KW-1003">Cell membrane</keyword>
<feature type="transmembrane region" description="Helical" evidence="7">
    <location>
        <begin position="233"/>
        <end position="251"/>
    </location>
</feature>
<comment type="similarity">
    <text evidence="2">Belongs to the chromate ion transporter (CHR) (TC 2.A.51) family.</text>
</comment>
<evidence type="ECO:0000256" key="7">
    <source>
        <dbReference type="SAM" id="Phobius"/>
    </source>
</evidence>
<evidence type="ECO:0000256" key="1">
    <source>
        <dbReference type="ARBA" id="ARBA00004651"/>
    </source>
</evidence>
<evidence type="ECO:0000313" key="9">
    <source>
        <dbReference type="Proteomes" id="UP000676917"/>
    </source>
</evidence>
<feature type="transmembrane region" description="Helical" evidence="7">
    <location>
        <begin position="201"/>
        <end position="221"/>
    </location>
</feature>
<dbReference type="Pfam" id="PF02417">
    <property type="entry name" value="Chromate_transp"/>
    <property type="match status" value="2"/>
</dbReference>
<dbReference type="InterPro" id="IPR003370">
    <property type="entry name" value="Chromate_transpt"/>
</dbReference>
<protein>
    <submittedName>
        <fullName evidence="8">Chromate transporter</fullName>
    </submittedName>
</protein>
<comment type="subcellular location">
    <subcellularLocation>
        <location evidence="1">Cell membrane</location>
        <topology evidence="1">Multi-pass membrane protein</topology>
    </subcellularLocation>
</comment>
<evidence type="ECO:0000256" key="3">
    <source>
        <dbReference type="ARBA" id="ARBA00022475"/>
    </source>
</evidence>
<feature type="transmembrane region" description="Helical" evidence="7">
    <location>
        <begin position="90"/>
        <end position="111"/>
    </location>
</feature>
<dbReference type="Proteomes" id="UP000676917">
    <property type="component" value="Unassembled WGS sequence"/>
</dbReference>
<feature type="transmembrane region" description="Helical" evidence="7">
    <location>
        <begin position="331"/>
        <end position="350"/>
    </location>
</feature>
<dbReference type="NCBIfam" id="TIGR00937">
    <property type="entry name" value="2A51"/>
    <property type="match status" value="1"/>
</dbReference>
<dbReference type="PANTHER" id="PTHR33567:SF3">
    <property type="entry name" value="CHROMATE ION TRANSPORTER (EUROFUNG)"/>
    <property type="match status" value="1"/>
</dbReference>
<evidence type="ECO:0000256" key="4">
    <source>
        <dbReference type="ARBA" id="ARBA00022692"/>
    </source>
</evidence>
<sequence length="398" mass="42929">MLEVMMKQKHSLLEILGTSLKLGLTSFGGPVAHLGYFKNEYIDKRKWLDDKTYADIIALCQFLPGPASSQAGIAIGILRGGLLGGIISWFGFTIPSVLILMLFAQAFQAFSIGDANWIASLKIVAAAVVLHAILGMGKSLTPDKPRIAIAIIAMFIMLWFPSAIVQIAVIFGAGILGYFLFSRNTASKVEAFTVSINKVQGIIALSIFFLLLIVLPIMAILFNNQYISIFDTFFRVGSIVFGGGHVVLPLLEQEVVPNGFLTSNEFLAGYGMAQAVPGPLFTFASYIGTMMSGIAGGLIATVAMFFPSFLLIIGALPFLSELRQKRSFQGILAGVNASVVGILLAAFYNPVFSSAITDAKDFSLAVILFALLYIWKTPAWLIVVIGVVLGEVMHYFSI</sequence>
<proteinExistence type="inferred from homology"/>
<keyword evidence="9" id="KW-1185">Reference proteome</keyword>
<dbReference type="EMBL" id="BORP01000002">
    <property type="protein sequence ID" value="GIO26794.1"/>
    <property type="molecule type" value="Genomic_DNA"/>
</dbReference>
<feature type="transmembrane region" description="Helical" evidence="7">
    <location>
        <begin position="294"/>
        <end position="319"/>
    </location>
</feature>
<feature type="transmembrane region" description="Helical" evidence="7">
    <location>
        <begin position="362"/>
        <end position="389"/>
    </location>
</feature>
<evidence type="ECO:0000256" key="5">
    <source>
        <dbReference type="ARBA" id="ARBA00022989"/>
    </source>
</evidence>
<evidence type="ECO:0000256" key="6">
    <source>
        <dbReference type="ARBA" id="ARBA00023136"/>
    </source>
</evidence>